<dbReference type="InterPro" id="IPR036890">
    <property type="entry name" value="HATPase_C_sf"/>
</dbReference>
<dbReference type="Gene3D" id="3.30.565.10">
    <property type="entry name" value="Histidine kinase-like ATPase, C-terminal domain"/>
    <property type="match status" value="1"/>
</dbReference>
<evidence type="ECO:0000256" key="6">
    <source>
        <dbReference type="ARBA" id="ARBA00022777"/>
    </source>
</evidence>
<evidence type="ECO:0000256" key="9">
    <source>
        <dbReference type="SAM" id="Phobius"/>
    </source>
</evidence>
<keyword evidence="9" id="KW-0812">Transmembrane</keyword>
<evidence type="ECO:0000256" key="1">
    <source>
        <dbReference type="ARBA" id="ARBA00000085"/>
    </source>
</evidence>
<dbReference type="Pfam" id="PF07730">
    <property type="entry name" value="HisKA_3"/>
    <property type="match status" value="1"/>
</dbReference>
<proteinExistence type="predicted"/>
<keyword evidence="3" id="KW-0597">Phosphoprotein</keyword>
<keyword evidence="13" id="KW-1185">Reference proteome</keyword>
<dbReference type="EMBL" id="CP071839">
    <property type="protein sequence ID" value="QTD96678.1"/>
    <property type="molecule type" value="Genomic_DNA"/>
</dbReference>
<evidence type="ECO:0000259" key="10">
    <source>
        <dbReference type="Pfam" id="PF02518"/>
    </source>
</evidence>
<sequence>MKRHVALPERGVVFDALAAIGAFALSLVLTEGSSSLLQPVGGATTTVLTLGALSLLLRRRAPVAVAWAAAGMTAALLCLEYVCPGTVIRPDADVYRVPLWQPTAPFAAYAVMAYARQRLASWAPVVALLALVLLTLPALRHVHASATTPEAAEARSMGQSASAGLAFRSAVFIVGGTLLGMYVSARRRELRSLTERAERARAEERARLAAEMHDVVSHRVSLMVVQASALWVTASDEATRAAAERLRADGCQALEELRDVVGLLRRTVNTPEEDREGDEDSLSPAVPDLLPLVEESESVGVPVELIAEGDPALASPVVSRTVYRIVQEALTNVRKHAPGARVRVLVRCRNDGIRLVVSNTAPTRAVDARLSAAGSGTGLLGLTHRVELIRGTLEAGPQDDGGFCVRAVLPAYVATADSLEPLE</sequence>
<dbReference type="InterPro" id="IPR050482">
    <property type="entry name" value="Sensor_HK_TwoCompSys"/>
</dbReference>
<dbReference type="Pfam" id="PF02518">
    <property type="entry name" value="HATPase_c"/>
    <property type="match status" value="1"/>
</dbReference>
<evidence type="ECO:0000256" key="3">
    <source>
        <dbReference type="ARBA" id="ARBA00022553"/>
    </source>
</evidence>
<accession>A0ABX7TM60</accession>
<dbReference type="EC" id="2.7.13.3" evidence="2"/>
<reference evidence="12 13" key="1">
    <citation type="submission" date="2021-03" db="EMBL/GenBank/DDBJ databases">
        <title>Complete genome sequence of Streptomyces cyanogenus S136, producer of anticancer angucycline landomycin A.</title>
        <authorList>
            <person name="Hrab P."/>
            <person name="Ruckert C."/>
            <person name="Busche T."/>
            <person name="Ostash I."/>
            <person name="Kalinowski J."/>
            <person name="Fedorenko V."/>
            <person name="Yushchuk O."/>
            <person name="Ostash B."/>
        </authorList>
    </citation>
    <scope>NUCLEOTIDE SEQUENCE [LARGE SCALE GENOMIC DNA]</scope>
    <source>
        <strain evidence="12 13">S136</strain>
    </source>
</reference>
<feature type="transmembrane region" description="Helical" evidence="9">
    <location>
        <begin position="122"/>
        <end position="139"/>
    </location>
</feature>
<dbReference type="InterPro" id="IPR011712">
    <property type="entry name" value="Sig_transdc_His_kin_sub3_dim/P"/>
</dbReference>
<keyword evidence="6 12" id="KW-0418">Kinase</keyword>
<feature type="domain" description="Signal transduction histidine kinase subgroup 3 dimerisation and phosphoacceptor" evidence="11">
    <location>
        <begin position="204"/>
        <end position="267"/>
    </location>
</feature>
<keyword evidence="5" id="KW-0547">Nucleotide-binding</keyword>
<dbReference type="PANTHER" id="PTHR24421">
    <property type="entry name" value="NITRATE/NITRITE SENSOR PROTEIN NARX-RELATED"/>
    <property type="match status" value="1"/>
</dbReference>
<evidence type="ECO:0000256" key="4">
    <source>
        <dbReference type="ARBA" id="ARBA00022679"/>
    </source>
</evidence>
<keyword evidence="9" id="KW-0472">Membrane</keyword>
<organism evidence="12 13">
    <name type="scientific">Streptomyces cyanogenus</name>
    <dbReference type="NCBI Taxonomy" id="80860"/>
    <lineage>
        <taxon>Bacteria</taxon>
        <taxon>Bacillati</taxon>
        <taxon>Actinomycetota</taxon>
        <taxon>Actinomycetes</taxon>
        <taxon>Kitasatosporales</taxon>
        <taxon>Streptomycetaceae</taxon>
        <taxon>Streptomyces</taxon>
    </lineage>
</organism>
<keyword evidence="8" id="KW-0902">Two-component regulatory system</keyword>
<keyword evidence="9" id="KW-1133">Transmembrane helix</keyword>
<dbReference type="InterPro" id="IPR003594">
    <property type="entry name" value="HATPase_dom"/>
</dbReference>
<dbReference type="SUPFAM" id="SSF55874">
    <property type="entry name" value="ATPase domain of HSP90 chaperone/DNA topoisomerase II/histidine kinase"/>
    <property type="match status" value="1"/>
</dbReference>
<dbReference type="RefSeq" id="WP_243769084.1">
    <property type="nucleotide sequence ID" value="NZ_CP071839.1"/>
</dbReference>
<name>A0ABX7TM60_STRCY</name>
<evidence type="ECO:0000259" key="11">
    <source>
        <dbReference type="Pfam" id="PF07730"/>
    </source>
</evidence>
<evidence type="ECO:0000256" key="8">
    <source>
        <dbReference type="ARBA" id="ARBA00023012"/>
    </source>
</evidence>
<dbReference type="Gene3D" id="1.20.5.1930">
    <property type="match status" value="1"/>
</dbReference>
<dbReference type="Proteomes" id="UP000663908">
    <property type="component" value="Chromosome"/>
</dbReference>
<feature type="transmembrane region" description="Helical" evidence="9">
    <location>
        <begin position="99"/>
        <end position="115"/>
    </location>
</feature>
<comment type="catalytic activity">
    <reaction evidence="1">
        <text>ATP + protein L-histidine = ADP + protein N-phospho-L-histidine.</text>
        <dbReference type="EC" id="2.7.13.3"/>
    </reaction>
</comment>
<evidence type="ECO:0000256" key="5">
    <source>
        <dbReference type="ARBA" id="ARBA00022741"/>
    </source>
</evidence>
<dbReference type="PANTHER" id="PTHR24421:SF10">
    <property type="entry name" value="NITRATE_NITRITE SENSOR PROTEIN NARQ"/>
    <property type="match status" value="1"/>
</dbReference>
<evidence type="ECO:0000256" key="7">
    <source>
        <dbReference type="ARBA" id="ARBA00022840"/>
    </source>
</evidence>
<evidence type="ECO:0000313" key="12">
    <source>
        <dbReference type="EMBL" id="QTD96678.1"/>
    </source>
</evidence>
<protein>
    <recommendedName>
        <fullName evidence="2">histidine kinase</fullName>
        <ecNumber evidence="2">2.7.13.3</ecNumber>
    </recommendedName>
</protein>
<gene>
    <name evidence="12" type="primary">liaS1</name>
    <name evidence="12" type="ORF">S1361_04910</name>
</gene>
<keyword evidence="7" id="KW-0067">ATP-binding</keyword>
<dbReference type="CDD" id="cd16917">
    <property type="entry name" value="HATPase_UhpB-NarQ-NarX-like"/>
    <property type="match status" value="1"/>
</dbReference>
<evidence type="ECO:0000256" key="2">
    <source>
        <dbReference type="ARBA" id="ARBA00012438"/>
    </source>
</evidence>
<feature type="domain" description="Histidine kinase/HSP90-like ATPase" evidence="10">
    <location>
        <begin position="319"/>
        <end position="411"/>
    </location>
</feature>
<dbReference type="GO" id="GO:0004673">
    <property type="term" value="F:protein histidine kinase activity"/>
    <property type="evidence" value="ECO:0007669"/>
    <property type="project" value="UniProtKB-EC"/>
</dbReference>
<feature type="transmembrane region" description="Helical" evidence="9">
    <location>
        <begin position="64"/>
        <end position="87"/>
    </location>
</feature>
<keyword evidence="4 12" id="KW-0808">Transferase</keyword>
<evidence type="ECO:0000313" key="13">
    <source>
        <dbReference type="Proteomes" id="UP000663908"/>
    </source>
</evidence>
<feature type="transmembrane region" description="Helical" evidence="9">
    <location>
        <begin position="165"/>
        <end position="183"/>
    </location>
</feature>
<feature type="transmembrane region" description="Helical" evidence="9">
    <location>
        <begin position="12"/>
        <end position="30"/>
    </location>
</feature>
<feature type="transmembrane region" description="Helical" evidence="9">
    <location>
        <begin position="36"/>
        <end position="57"/>
    </location>
</feature>